<feature type="region of interest" description="Disordered" evidence="14">
    <location>
        <begin position="1"/>
        <end position="41"/>
    </location>
</feature>
<dbReference type="Gene3D" id="1.10.287.70">
    <property type="match status" value="1"/>
</dbReference>
<keyword evidence="18" id="KW-1185">Reference proteome</keyword>
<keyword evidence="8" id="KW-0106">Calcium</keyword>
<comment type="caution">
    <text evidence="17">The sequence shown here is derived from an EMBL/GenBank/DDBJ whole genome shotgun (WGS) entry which is preliminary data.</text>
</comment>
<keyword evidence="5" id="KW-0107">Calcium channel</keyword>
<keyword evidence="10" id="KW-0406">Ion transport</keyword>
<evidence type="ECO:0000256" key="11">
    <source>
        <dbReference type="ARBA" id="ARBA00023136"/>
    </source>
</evidence>
<dbReference type="PROSITE" id="PS50297">
    <property type="entry name" value="ANK_REP_REGION"/>
    <property type="match status" value="3"/>
</dbReference>
<evidence type="ECO:0000256" key="7">
    <source>
        <dbReference type="ARBA" id="ARBA00022737"/>
    </source>
</evidence>
<evidence type="ECO:0000256" key="9">
    <source>
        <dbReference type="ARBA" id="ARBA00022989"/>
    </source>
</evidence>
<protein>
    <recommendedName>
        <fullName evidence="16">Ion transport domain-containing protein</fullName>
    </recommendedName>
</protein>
<evidence type="ECO:0000256" key="10">
    <source>
        <dbReference type="ARBA" id="ARBA00023065"/>
    </source>
</evidence>
<name>A0AAE0RNJ3_9BIVA</name>
<feature type="repeat" description="ANK" evidence="13">
    <location>
        <begin position="266"/>
        <end position="298"/>
    </location>
</feature>
<reference evidence="17" key="3">
    <citation type="submission" date="2023-05" db="EMBL/GenBank/DDBJ databases">
        <authorList>
            <person name="Smith C.H."/>
        </authorList>
    </citation>
    <scope>NUCLEOTIDE SEQUENCE</scope>
    <source>
        <strain evidence="17">CHS0354</strain>
        <tissue evidence="17">Mantle</tissue>
    </source>
</reference>
<dbReference type="EMBL" id="JAEAOA010000213">
    <property type="protein sequence ID" value="KAK3576791.1"/>
    <property type="molecule type" value="Genomic_DNA"/>
</dbReference>
<evidence type="ECO:0000256" key="8">
    <source>
        <dbReference type="ARBA" id="ARBA00022837"/>
    </source>
</evidence>
<feature type="transmembrane region" description="Helical" evidence="15">
    <location>
        <begin position="653"/>
        <end position="674"/>
    </location>
</feature>
<feature type="compositionally biased region" description="Basic residues" evidence="14">
    <location>
        <begin position="1"/>
        <end position="11"/>
    </location>
</feature>
<feature type="domain" description="Ion transport" evidence="16">
    <location>
        <begin position="394"/>
        <end position="685"/>
    </location>
</feature>
<feature type="transmembrane region" description="Helical" evidence="15">
    <location>
        <begin position="534"/>
        <end position="554"/>
    </location>
</feature>
<feature type="transmembrane region" description="Helical" evidence="15">
    <location>
        <begin position="423"/>
        <end position="441"/>
    </location>
</feature>
<dbReference type="SMART" id="SM00248">
    <property type="entry name" value="ANK"/>
    <property type="match status" value="5"/>
</dbReference>
<dbReference type="PROSITE" id="PS50088">
    <property type="entry name" value="ANK_REPEAT"/>
    <property type="match status" value="3"/>
</dbReference>
<reference evidence="17" key="1">
    <citation type="journal article" date="2021" name="Genome Biol. Evol.">
        <title>A High-Quality Reference Genome for a Parasitic Bivalve with Doubly Uniparental Inheritance (Bivalvia: Unionida).</title>
        <authorList>
            <person name="Smith C.H."/>
        </authorList>
    </citation>
    <scope>NUCLEOTIDE SEQUENCE</scope>
    <source>
        <strain evidence="17">CHS0354</strain>
    </source>
</reference>
<feature type="transmembrane region" description="Helical" evidence="15">
    <location>
        <begin position="574"/>
        <end position="596"/>
    </location>
</feature>
<evidence type="ECO:0000256" key="4">
    <source>
        <dbReference type="ARBA" id="ARBA00022568"/>
    </source>
</evidence>
<gene>
    <name evidence="17" type="ORF">CHS0354_002574</name>
</gene>
<feature type="transmembrane region" description="Helical" evidence="15">
    <location>
        <begin position="388"/>
        <end position="411"/>
    </location>
</feature>
<dbReference type="Proteomes" id="UP001195483">
    <property type="component" value="Unassembled WGS sequence"/>
</dbReference>
<keyword evidence="12" id="KW-0407">Ion channel</keyword>
<feature type="region of interest" description="Disordered" evidence="14">
    <location>
        <begin position="863"/>
        <end position="889"/>
    </location>
</feature>
<keyword evidence="13" id="KW-0040">ANK repeat</keyword>
<evidence type="ECO:0000313" key="17">
    <source>
        <dbReference type="EMBL" id="KAK3576791.1"/>
    </source>
</evidence>
<feature type="region of interest" description="Disordered" evidence="14">
    <location>
        <begin position="763"/>
        <end position="797"/>
    </location>
</feature>
<keyword evidence="9 15" id="KW-1133">Transmembrane helix</keyword>
<dbReference type="GO" id="GO:0005262">
    <property type="term" value="F:calcium channel activity"/>
    <property type="evidence" value="ECO:0007669"/>
    <property type="project" value="UniProtKB-KW"/>
</dbReference>
<dbReference type="InterPro" id="IPR036770">
    <property type="entry name" value="Ankyrin_rpt-contain_sf"/>
</dbReference>
<keyword evidence="11 15" id="KW-0472">Membrane</keyword>
<dbReference type="InterPro" id="IPR024862">
    <property type="entry name" value="TRPV"/>
</dbReference>
<evidence type="ECO:0000256" key="3">
    <source>
        <dbReference type="ARBA" id="ARBA00022475"/>
    </source>
</evidence>
<dbReference type="AlphaFoldDB" id="A0AAE0RNJ3"/>
<evidence type="ECO:0000256" key="1">
    <source>
        <dbReference type="ARBA" id="ARBA00004651"/>
    </source>
</evidence>
<keyword evidence="2" id="KW-0813">Transport</keyword>
<dbReference type="PANTHER" id="PTHR10582">
    <property type="entry name" value="TRANSIENT RECEPTOR POTENTIAL ION CHANNEL PROTEIN"/>
    <property type="match status" value="1"/>
</dbReference>
<keyword evidence="7" id="KW-0677">Repeat</keyword>
<evidence type="ECO:0000256" key="2">
    <source>
        <dbReference type="ARBA" id="ARBA00022448"/>
    </source>
</evidence>
<feature type="repeat" description="ANK" evidence="13">
    <location>
        <begin position="198"/>
        <end position="230"/>
    </location>
</feature>
<feature type="compositionally biased region" description="Basic and acidic residues" evidence="14">
    <location>
        <begin position="763"/>
        <end position="774"/>
    </location>
</feature>
<dbReference type="PANTHER" id="PTHR10582:SF33">
    <property type="entry name" value="TRANSIENT RECEPTOR POTENTIAL CHANNEL PYREXIA"/>
    <property type="match status" value="1"/>
</dbReference>
<proteinExistence type="predicted"/>
<dbReference type="SUPFAM" id="SSF48403">
    <property type="entry name" value="Ankyrin repeat"/>
    <property type="match status" value="1"/>
</dbReference>
<evidence type="ECO:0000259" key="16">
    <source>
        <dbReference type="Pfam" id="PF00520"/>
    </source>
</evidence>
<feature type="compositionally biased region" description="Basic residues" evidence="14">
    <location>
        <begin position="879"/>
        <end position="888"/>
    </location>
</feature>
<evidence type="ECO:0000256" key="15">
    <source>
        <dbReference type="SAM" id="Phobius"/>
    </source>
</evidence>
<keyword evidence="6 15" id="KW-0812">Transmembrane</keyword>
<keyword evidence="4" id="KW-0109">Calcium transport</keyword>
<keyword evidence="3" id="KW-1003">Cell membrane</keyword>
<dbReference type="GO" id="GO:0098703">
    <property type="term" value="P:calcium ion import across plasma membrane"/>
    <property type="evidence" value="ECO:0007669"/>
    <property type="project" value="TreeGrafter"/>
</dbReference>
<evidence type="ECO:0000256" key="14">
    <source>
        <dbReference type="SAM" id="MobiDB-lite"/>
    </source>
</evidence>
<feature type="compositionally biased region" description="Polar residues" evidence="14">
    <location>
        <begin position="12"/>
        <end position="23"/>
    </location>
</feature>
<evidence type="ECO:0000256" key="12">
    <source>
        <dbReference type="ARBA" id="ARBA00023303"/>
    </source>
</evidence>
<evidence type="ECO:0000256" key="6">
    <source>
        <dbReference type="ARBA" id="ARBA00022692"/>
    </source>
</evidence>
<accession>A0AAE0RNJ3</accession>
<dbReference type="Pfam" id="PF00520">
    <property type="entry name" value="Ion_trans"/>
    <property type="match status" value="1"/>
</dbReference>
<evidence type="ECO:0000256" key="13">
    <source>
        <dbReference type="PROSITE-ProRule" id="PRU00023"/>
    </source>
</evidence>
<organism evidence="17 18">
    <name type="scientific">Potamilus streckersoni</name>
    <dbReference type="NCBI Taxonomy" id="2493646"/>
    <lineage>
        <taxon>Eukaryota</taxon>
        <taxon>Metazoa</taxon>
        <taxon>Spiralia</taxon>
        <taxon>Lophotrochozoa</taxon>
        <taxon>Mollusca</taxon>
        <taxon>Bivalvia</taxon>
        <taxon>Autobranchia</taxon>
        <taxon>Heteroconchia</taxon>
        <taxon>Palaeoheterodonta</taxon>
        <taxon>Unionida</taxon>
        <taxon>Unionoidea</taxon>
        <taxon>Unionidae</taxon>
        <taxon>Ambleminae</taxon>
        <taxon>Lampsilini</taxon>
        <taxon>Potamilus</taxon>
    </lineage>
</organism>
<dbReference type="Pfam" id="PF12796">
    <property type="entry name" value="Ank_2"/>
    <property type="match status" value="2"/>
</dbReference>
<dbReference type="InterPro" id="IPR005821">
    <property type="entry name" value="Ion_trans_dom"/>
</dbReference>
<comment type="subcellular location">
    <subcellularLocation>
        <location evidence="1">Cell membrane</location>
        <topology evidence="1">Multi-pass membrane protein</topology>
    </subcellularLocation>
</comment>
<feature type="compositionally biased region" description="Basic and acidic residues" evidence="14">
    <location>
        <begin position="864"/>
        <end position="878"/>
    </location>
</feature>
<feature type="repeat" description="ANK" evidence="13">
    <location>
        <begin position="165"/>
        <end position="197"/>
    </location>
</feature>
<feature type="transmembrane region" description="Helical" evidence="15">
    <location>
        <begin position="504"/>
        <end position="522"/>
    </location>
</feature>
<dbReference type="Gene3D" id="1.25.40.20">
    <property type="entry name" value="Ankyrin repeat-containing domain"/>
    <property type="match status" value="2"/>
</dbReference>
<evidence type="ECO:0000256" key="5">
    <source>
        <dbReference type="ARBA" id="ARBA00022673"/>
    </source>
</evidence>
<dbReference type="GO" id="GO:0005886">
    <property type="term" value="C:plasma membrane"/>
    <property type="evidence" value="ECO:0007669"/>
    <property type="project" value="UniProtKB-SubCell"/>
</dbReference>
<reference evidence="17" key="2">
    <citation type="journal article" date="2021" name="Genome Biol. Evol.">
        <title>Developing a high-quality reference genome for a parasitic bivalve with doubly uniparental inheritance (Bivalvia: Unionida).</title>
        <authorList>
            <person name="Smith C.H."/>
        </authorList>
    </citation>
    <scope>NUCLEOTIDE SEQUENCE</scope>
    <source>
        <strain evidence="17">CHS0354</strain>
        <tissue evidence="17">Mantle</tissue>
    </source>
</reference>
<evidence type="ECO:0000313" key="18">
    <source>
        <dbReference type="Proteomes" id="UP001195483"/>
    </source>
</evidence>
<sequence>MEGRKRKKRSKISPSQWNVNSSFELEMRSDATPSKKGSVHNSDFEAKKENFVNAIIAIAEAKQIASKWKNWNTSKRIKKKNDTRDEEVEEMEKKYGLDDIHDDFSRPTTVRNGTVSKSMSAASNRALIEYFAKLGHSKKEDEVIDLDFVDTLLENGADIQCTDRHGQTLLHEVARKWHVDVAKFLIFKRADVNAKDIKGRTPLHVAAADNYPEMVQLLIDSGADKEAVTEGEKQTAMHYAAKNDACNSMKMLINMGCDYKNVCDFKGRTPLHIAAQLDRSESAMFLLNLDAPVKTSDNKGQTVLSWMITKMPPVALEGLKQFHTTDRPNRKQYFHLNCLVEDIEKDGEGNVITPLKAAVKYRQYDLLTKPVFVVLLDRMWMKFARWRTVLNLILNMLYILLWTVMAVTVEYDQRYIYYLPDQWWRIVILVGAVIFTFWQVIEEFNEFRKSKRSHNMMIKQRTEEIMQDMEYCHPRCPDEKAFLQMELDDLQDTHESYFSDYWNIFDWICYVFLLTSLATHIADIISHSDALARAHIRIMAVNIILLWVRLMKAVRAFKFLGPFIVIMTKILGDLVKIGFLYLVFYCPYVCAFWMIFGGTKFPEGEAGNPNRTEVTVGGMGTFNDALFSMFRMTLVDGYDYDTMKEVDYVMSNILVGSWLFISAILVLNLFIALLSDTFQRVYDNAKSIASMQRAITILAFWEGMNQNAQKKFLEEIKQDCSPLVKYYDDDMTQDDDENIKKLTMQIKEDLEDLKTSWQNKFGKDKDMDELKGQEDSDSDDDNDSQGGGGGDNHGKKAVTIKNIAKEVDSLKDSIKELKKKQDDIKYLLTDLVVRLERGNGVSYYGSTVGAGYQSHMGYMNPYVQDDRPERLDSKPEAGKKKKEKRMKATKGSLLEYSEHDISQQTGQAVRPITRPVMLEIETTEFSPSSVPPVTMSSDQFYVSASRNSMGTGGNDHFSEC</sequence>
<dbReference type="InterPro" id="IPR002110">
    <property type="entry name" value="Ankyrin_rpt"/>
</dbReference>